<evidence type="ECO:0000256" key="2">
    <source>
        <dbReference type="ARBA" id="ARBA00022737"/>
    </source>
</evidence>
<dbReference type="AlphaFoldDB" id="B4NS17"/>
<dbReference type="PANTHER" id="PTHR45632:SF3">
    <property type="entry name" value="KELCH-LIKE PROTEIN 32"/>
    <property type="match status" value="1"/>
</dbReference>
<keyword evidence="5" id="KW-1185">Reference proteome</keyword>
<dbReference type="Gene3D" id="1.25.40.420">
    <property type="match status" value="1"/>
</dbReference>
<dbReference type="Proteomes" id="UP000000304">
    <property type="component" value="Unassembled WGS sequence"/>
</dbReference>
<keyword evidence="1" id="KW-0880">Kelch repeat</keyword>
<evidence type="ECO:0000313" key="5">
    <source>
        <dbReference type="Proteomes" id="UP000000304"/>
    </source>
</evidence>
<dbReference type="Gene3D" id="3.30.710.10">
    <property type="entry name" value="Potassium Channel Kv1.1, Chain A"/>
    <property type="match status" value="1"/>
</dbReference>
<accession>B4NS17</accession>
<dbReference type="Pfam" id="PF00651">
    <property type="entry name" value="BTB"/>
    <property type="match status" value="1"/>
</dbReference>
<feature type="domain" description="BTB" evidence="3">
    <location>
        <begin position="83"/>
        <end position="161"/>
    </location>
</feature>
<dbReference type="CDD" id="cd18450">
    <property type="entry name" value="BACK_KLHL10"/>
    <property type="match status" value="1"/>
</dbReference>
<keyword evidence="2" id="KW-0677">Repeat</keyword>
<evidence type="ECO:0000313" key="4">
    <source>
        <dbReference type="EMBL" id="EDX15395.1"/>
    </source>
</evidence>
<evidence type="ECO:0000256" key="1">
    <source>
        <dbReference type="ARBA" id="ARBA00022441"/>
    </source>
</evidence>
<protein>
    <submittedName>
        <fullName evidence="4">GD15320</fullName>
    </submittedName>
</protein>
<dbReference type="InterPro" id="IPR011705">
    <property type="entry name" value="BACK"/>
</dbReference>
<dbReference type="Bgee" id="FBgn0186988">
    <property type="expression patterns" value="Expressed in male reproductive system and 2 other cell types or tissues"/>
</dbReference>
<organism evidence="4 5">
    <name type="scientific">Drosophila simulans</name>
    <name type="common">Fruit fly</name>
    <dbReference type="NCBI Taxonomy" id="7240"/>
    <lineage>
        <taxon>Eukaryota</taxon>
        <taxon>Metazoa</taxon>
        <taxon>Ecdysozoa</taxon>
        <taxon>Arthropoda</taxon>
        <taxon>Hexapoda</taxon>
        <taxon>Insecta</taxon>
        <taxon>Pterygota</taxon>
        <taxon>Neoptera</taxon>
        <taxon>Endopterygota</taxon>
        <taxon>Diptera</taxon>
        <taxon>Brachycera</taxon>
        <taxon>Muscomorpha</taxon>
        <taxon>Ephydroidea</taxon>
        <taxon>Drosophilidae</taxon>
        <taxon>Drosophila</taxon>
        <taxon>Sophophora</taxon>
    </lineage>
</organism>
<dbReference type="SMART" id="SM00225">
    <property type="entry name" value="BTB"/>
    <property type="match status" value="1"/>
</dbReference>
<dbReference type="InterPro" id="IPR000210">
    <property type="entry name" value="BTB/POZ_dom"/>
</dbReference>
<dbReference type="HOGENOM" id="CLU_822017_0_0_1"/>
<dbReference type="EMBL" id="CH981777">
    <property type="protein sequence ID" value="EDX15395.1"/>
    <property type="molecule type" value="Genomic_DNA"/>
</dbReference>
<evidence type="ECO:0000259" key="3">
    <source>
        <dbReference type="PROSITE" id="PS50097"/>
    </source>
</evidence>
<dbReference type="InterPro" id="IPR011333">
    <property type="entry name" value="SKP1/BTB/POZ_sf"/>
</dbReference>
<dbReference type="SUPFAM" id="SSF54695">
    <property type="entry name" value="POZ domain"/>
    <property type="match status" value="1"/>
</dbReference>
<proteinExistence type="predicted"/>
<reference evidence="4 5" key="1">
    <citation type="journal article" date="2007" name="Nature">
        <title>Evolution of genes and genomes on the Drosophila phylogeny.</title>
        <authorList>
            <consortium name="Drosophila 12 Genomes Consortium"/>
            <person name="Clark A.G."/>
            <person name="Eisen M.B."/>
            <person name="Smith D.R."/>
            <person name="Bergman C.M."/>
            <person name="Oliver B."/>
            <person name="Markow T.A."/>
            <person name="Kaufman T.C."/>
            <person name="Kellis M."/>
            <person name="Gelbart W."/>
            <person name="Iyer V.N."/>
            <person name="Pollard D.A."/>
            <person name="Sackton T.B."/>
            <person name="Larracuente A.M."/>
            <person name="Singh N.D."/>
            <person name="Abad J.P."/>
            <person name="Abt D.N."/>
            <person name="Adryan B."/>
            <person name="Aguade M."/>
            <person name="Akashi H."/>
            <person name="Anderson W.W."/>
            <person name="Aquadro C.F."/>
            <person name="Ardell D.H."/>
            <person name="Arguello R."/>
            <person name="Artieri C.G."/>
            <person name="Barbash D.A."/>
            <person name="Barker D."/>
            <person name="Barsanti P."/>
            <person name="Batterham P."/>
            <person name="Batzoglou S."/>
            <person name="Begun D."/>
            <person name="Bhutkar A."/>
            <person name="Blanco E."/>
            <person name="Bosak S.A."/>
            <person name="Bradley R.K."/>
            <person name="Brand A.D."/>
            <person name="Brent M.R."/>
            <person name="Brooks A.N."/>
            <person name="Brown R.H."/>
            <person name="Butlin R.K."/>
            <person name="Caggese C."/>
            <person name="Calvi B.R."/>
            <person name="Bernardo de Carvalho A."/>
            <person name="Caspi A."/>
            <person name="Castrezana S."/>
            <person name="Celniker S.E."/>
            <person name="Chang J.L."/>
            <person name="Chapple C."/>
            <person name="Chatterji S."/>
            <person name="Chinwalla A."/>
            <person name="Civetta A."/>
            <person name="Clifton S.W."/>
            <person name="Comeron J.M."/>
            <person name="Costello J.C."/>
            <person name="Coyne J.A."/>
            <person name="Daub J."/>
            <person name="David R.G."/>
            <person name="Delcher A.L."/>
            <person name="Delehaunty K."/>
            <person name="Do C.B."/>
            <person name="Ebling H."/>
            <person name="Edwards K."/>
            <person name="Eickbush T."/>
            <person name="Evans J.D."/>
            <person name="Filipski A."/>
            <person name="Findeiss S."/>
            <person name="Freyhult E."/>
            <person name="Fulton L."/>
            <person name="Fulton R."/>
            <person name="Garcia A.C."/>
            <person name="Gardiner A."/>
            <person name="Garfield D.A."/>
            <person name="Garvin B.E."/>
            <person name="Gibson G."/>
            <person name="Gilbert D."/>
            <person name="Gnerre S."/>
            <person name="Godfrey J."/>
            <person name="Good R."/>
            <person name="Gotea V."/>
            <person name="Gravely B."/>
            <person name="Greenberg A.J."/>
            <person name="Griffiths-Jones S."/>
            <person name="Gross S."/>
            <person name="Guigo R."/>
            <person name="Gustafson E.A."/>
            <person name="Haerty W."/>
            <person name="Hahn M.W."/>
            <person name="Halligan D.L."/>
            <person name="Halpern A.L."/>
            <person name="Halter G.M."/>
            <person name="Han M.V."/>
            <person name="Heger A."/>
            <person name="Hillier L."/>
            <person name="Hinrichs A.S."/>
            <person name="Holmes I."/>
            <person name="Hoskins R.A."/>
            <person name="Hubisz M.J."/>
            <person name="Hultmark D."/>
            <person name="Huntley M.A."/>
            <person name="Jaffe D.B."/>
            <person name="Jagadeeshan S."/>
            <person name="Jeck W.R."/>
            <person name="Johnson J."/>
            <person name="Jones C.D."/>
            <person name="Jordan W.C."/>
            <person name="Karpen G.H."/>
            <person name="Kataoka E."/>
            <person name="Keightley P.D."/>
            <person name="Kheradpour P."/>
            <person name="Kirkness E.F."/>
            <person name="Koerich L.B."/>
            <person name="Kristiansen K."/>
            <person name="Kudrna D."/>
            <person name="Kulathinal R.J."/>
            <person name="Kumar S."/>
            <person name="Kwok R."/>
            <person name="Lander E."/>
            <person name="Langley C.H."/>
            <person name="Lapoint R."/>
            <person name="Lazzaro B.P."/>
            <person name="Lee S.J."/>
            <person name="Levesque L."/>
            <person name="Li R."/>
            <person name="Lin C.F."/>
            <person name="Lin M.F."/>
            <person name="Lindblad-Toh K."/>
            <person name="Llopart A."/>
            <person name="Long M."/>
            <person name="Low L."/>
            <person name="Lozovsky E."/>
            <person name="Lu J."/>
            <person name="Luo M."/>
            <person name="Machado C.A."/>
            <person name="Makalowski W."/>
            <person name="Marzo M."/>
            <person name="Matsuda M."/>
            <person name="Matzkin L."/>
            <person name="McAllister B."/>
            <person name="McBride C.S."/>
            <person name="McKernan B."/>
            <person name="McKernan K."/>
            <person name="Mendez-Lago M."/>
            <person name="Minx P."/>
            <person name="Mollenhauer M.U."/>
            <person name="Montooth K."/>
            <person name="Mount S.M."/>
            <person name="Mu X."/>
            <person name="Myers E."/>
            <person name="Negre B."/>
            <person name="Newfeld S."/>
            <person name="Nielsen R."/>
            <person name="Noor M.A."/>
            <person name="O'Grady P."/>
            <person name="Pachter L."/>
            <person name="Papaceit M."/>
            <person name="Parisi M.J."/>
            <person name="Parisi M."/>
            <person name="Parts L."/>
            <person name="Pedersen J.S."/>
            <person name="Pesole G."/>
            <person name="Phillippy A.M."/>
            <person name="Ponting C.P."/>
            <person name="Pop M."/>
            <person name="Porcelli D."/>
            <person name="Powell J.R."/>
            <person name="Prohaska S."/>
            <person name="Pruitt K."/>
            <person name="Puig M."/>
            <person name="Quesneville H."/>
            <person name="Ram K.R."/>
            <person name="Rand D."/>
            <person name="Rasmussen M.D."/>
            <person name="Reed L.K."/>
            <person name="Reenan R."/>
            <person name="Reily A."/>
            <person name="Remington K.A."/>
            <person name="Rieger T.T."/>
            <person name="Ritchie M.G."/>
            <person name="Robin C."/>
            <person name="Rogers Y.H."/>
            <person name="Rohde C."/>
            <person name="Rozas J."/>
            <person name="Rubenfield M.J."/>
            <person name="Ruiz A."/>
            <person name="Russo S."/>
            <person name="Salzberg S.L."/>
            <person name="Sanchez-Gracia A."/>
            <person name="Saranga D.J."/>
            <person name="Sato H."/>
            <person name="Schaeffer S.W."/>
            <person name="Schatz M.C."/>
            <person name="Schlenke T."/>
            <person name="Schwartz R."/>
            <person name="Segarra C."/>
            <person name="Singh R.S."/>
            <person name="Sirot L."/>
            <person name="Sirota M."/>
            <person name="Sisneros N.B."/>
            <person name="Smith C.D."/>
            <person name="Smith T.F."/>
            <person name="Spieth J."/>
            <person name="Stage D.E."/>
            <person name="Stark A."/>
            <person name="Stephan W."/>
            <person name="Strausberg R.L."/>
            <person name="Strempel S."/>
            <person name="Sturgill D."/>
            <person name="Sutton G."/>
            <person name="Sutton G.G."/>
            <person name="Tao W."/>
            <person name="Teichmann S."/>
            <person name="Tobari Y.N."/>
            <person name="Tomimura Y."/>
            <person name="Tsolas J.M."/>
            <person name="Valente V.L."/>
            <person name="Venter E."/>
            <person name="Venter J.C."/>
            <person name="Vicario S."/>
            <person name="Vieira F.G."/>
            <person name="Vilella A.J."/>
            <person name="Villasante A."/>
            <person name="Walenz B."/>
            <person name="Wang J."/>
            <person name="Wasserman M."/>
            <person name="Watts T."/>
            <person name="Wilson D."/>
            <person name="Wilson R.K."/>
            <person name="Wing R.A."/>
            <person name="Wolfner M.F."/>
            <person name="Wong A."/>
            <person name="Wong G.K."/>
            <person name="Wu C.I."/>
            <person name="Wu G."/>
            <person name="Yamamoto D."/>
            <person name="Yang H.P."/>
            <person name="Yang S.P."/>
            <person name="Yorke J.A."/>
            <person name="Yoshida K."/>
            <person name="Zdobnov E."/>
            <person name="Zhang P."/>
            <person name="Zhang Y."/>
            <person name="Zimin A.V."/>
            <person name="Baldwin J."/>
            <person name="Abdouelleil A."/>
            <person name="Abdulkadir J."/>
            <person name="Abebe A."/>
            <person name="Abera B."/>
            <person name="Abreu J."/>
            <person name="Acer S.C."/>
            <person name="Aftuck L."/>
            <person name="Alexander A."/>
            <person name="An P."/>
            <person name="Anderson E."/>
            <person name="Anderson S."/>
            <person name="Arachi H."/>
            <person name="Azer M."/>
            <person name="Bachantsang P."/>
            <person name="Barry A."/>
            <person name="Bayul T."/>
            <person name="Berlin A."/>
            <person name="Bessette D."/>
            <person name="Bloom T."/>
            <person name="Blye J."/>
            <person name="Boguslavskiy L."/>
            <person name="Bonnet C."/>
            <person name="Boukhgalter B."/>
            <person name="Bourzgui I."/>
            <person name="Brown A."/>
            <person name="Cahill P."/>
            <person name="Channer S."/>
            <person name="Cheshatsang Y."/>
            <person name="Chuda L."/>
            <person name="Citroen M."/>
            <person name="Collymore A."/>
            <person name="Cooke P."/>
            <person name="Costello M."/>
            <person name="D'Aco K."/>
            <person name="Daza R."/>
            <person name="De Haan G."/>
            <person name="DeGray S."/>
            <person name="DeMaso C."/>
            <person name="Dhargay N."/>
            <person name="Dooley K."/>
            <person name="Dooley E."/>
            <person name="Doricent M."/>
            <person name="Dorje P."/>
            <person name="Dorjee K."/>
            <person name="Dupes A."/>
            <person name="Elong R."/>
            <person name="Falk J."/>
            <person name="Farina A."/>
            <person name="Faro S."/>
            <person name="Ferguson D."/>
            <person name="Fisher S."/>
            <person name="Foley C.D."/>
            <person name="Franke A."/>
            <person name="Friedrich D."/>
            <person name="Gadbois L."/>
            <person name="Gearin G."/>
            <person name="Gearin C.R."/>
            <person name="Giannoukos G."/>
            <person name="Goode T."/>
            <person name="Graham J."/>
            <person name="Grandbois E."/>
            <person name="Grewal S."/>
            <person name="Gyaltsen K."/>
            <person name="Hafez N."/>
            <person name="Hagos B."/>
            <person name="Hall J."/>
            <person name="Henson C."/>
            <person name="Hollinger A."/>
            <person name="Honan T."/>
            <person name="Huard M.D."/>
            <person name="Hughes L."/>
            <person name="Hurhula B."/>
            <person name="Husby M.E."/>
            <person name="Kamat A."/>
            <person name="Kanga B."/>
            <person name="Kashin S."/>
            <person name="Khazanovich D."/>
            <person name="Kisner P."/>
            <person name="Lance K."/>
            <person name="Lara M."/>
            <person name="Lee W."/>
            <person name="Lennon N."/>
            <person name="Letendre F."/>
            <person name="LeVine R."/>
            <person name="Lipovsky A."/>
            <person name="Liu X."/>
            <person name="Liu J."/>
            <person name="Liu S."/>
            <person name="Lokyitsang T."/>
            <person name="Lokyitsang Y."/>
            <person name="Lubonja R."/>
            <person name="Lui A."/>
            <person name="MacDonald P."/>
            <person name="Magnisalis V."/>
            <person name="Maru K."/>
            <person name="Matthews C."/>
            <person name="McCusker W."/>
            <person name="McDonough S."/>
            <person name="Mehta T."/>
            <person name="Meldrim J."/>
            <person name="Meneus L."/>
            <person name="Mihai O."/>
            <person name="Mihalev A."/>
            <person name="Mihova T."/>
            <person name="Mittelman R."/>
            <person name="Mlenga V."/>
            <person name="Montmayeur A."/>
            <person name="Mulrain L."/>
            <person name="Navidi A."/>
            <person name="Naylor J."/>
            <person name="Negash T."/>
            <person name="Nguyen T."/>
            <person name="Nguyen N."/>
            <person name="Nicol R."/>
            <person name="Norbu C."/>
            <person name="Norbu N."/>
            <person name="Novod N."/>
            <person name="O'Neill B."/>
            <person name="Osman S."/>
            <person name="Markiewicz E."/>
            <person name="Oyono O.L."/>
            <person name="Patti C."/>
            <person name="Phunkhang P."/>
            <person name="Pierre F."/>
            <person name="Priest M."/>
            <person name="Raghuraman S."/>
            <person name="Rege F."/>
            <person name="Reyes R."/>
            <person name="Rise C."/>
            <person name="Rogov P."/>
            <person name="Ross K."/>
            <person name="Ryan E."/>
            <person name="Settipalli S."/>
            <person name="Shea T."/>
            <person name="Sherpa N."/>
            <person name="Shi L."/>
            <person name="Shih D."/>
            <person name="Sparrow T."/>
            <person name="Spaulding J."/>
            <person name="Stalker J."/>
            <person name="Stange-Thomann N."/>
            <person name="Stavropoulos S."/>
            <person name="Stone C."/>
            <person name="Strader C."/>
            <person name="Tesfaye S."/>
            <person name="Thomson T."/>
            <person name="Thoulutsang Y."/>
            <person name="Thoulutsang D."/>
            <person name="Topham K."/>
            <person name="Topping I."/>
            <person name="Tsamla T."/>
            <person name="Vassiliev H."/>
            <person name="Vo A."/>
            <person name="Wangchuk T."/>
            <person name="Wangdi T."/>
            <person name="Weiand M."/>
            <person name="Wilkinson J."/>
            <person name="Wilson A."/>
            <person name="Yadav S."/>
            <person name="Young G."/>
            <person name="Yu Q."/>
            <person name="Zembek L."/>
            <person name="Zhong D."/>
            <person name="Zimmer A."/>
            <person name="Zwirko Z."/>
            <person name="Jaffe D.B."/>
            <person name="Alvarez P."/>
            <person name="Brockman W."/>
            <person name="Butler J."/>
            <person name="Chin C."/>
            <person name="Gnerre S."/>
            <person name="Grabherr M."/>
            <person name="Kleber M."/>
            <person name="Mauceli E."/>
            <person name="MacCallum I."/>
        </authorList>
    </citation>
    <scope>NUCLEOTIDE SEQUENCE [LARGE SCALE GENOMIC DNA]</scope>
    <source>
        <strain evidence="5">white501</strain>
    </source>
</reference>
<sequence>MSYNQNESNLLDINEDLPFALALPPDVSMDSLQLKADGNNLEDKTLGIGRKTILKAHTKSLAPIVSDEALNTLNELREQNLLCDAQISVGEDVFNVHRAIMCSCSSYFRAQFTGFNADSPGSVDGSDAKKKTNFIHIPGVSSCIMNCVIQYAYLRQTNISESNVHELLICADYVGMVGLVKKCKDYLGRILTPENCVSIMGFARFRFLEDLHLKARNYTLRYFTEVANRNIDILDMSAEDFYSIISDDELNTREEDHVWKLCVKWIDRNPESRKRHVAHLMTGVRLGLMTPKSRKEHGKGRRFLNGNTVAVARSTTSLPRSCAKRAKAVPSNTEDFSA</sequence>
<dbReference type="PhylomeDB" id="B4NS17"/>
<gene>
    <name evidence="4" type="primary">Dsim\GD15320</name>
    <name evidence="4" type="ORF">Dsim_GD15320</name>
</gene>
<dbReference type="PANTHER" id="PTHR45632">
    <property type="entry name" value="LD33804P"/>
    <property type="match status" value="1"/>
</dbReference>
<dbReference type="STRING" id="7240.B4NS17"/>
<dbReference type="OMA" id="ACIMNCV"/>
<dbReference type="SMART" id="SM00875">
    <property type="entry name" value="BACK"/>
    <property type="match status" value="1"/>
</dbReference>
<name>B4NS17_DROSI</name>
<dbReference type="PROSITE" id="PS50097">
    <property type="entry name" value="BTB"/>
    <property type="match status" value="1"/>
</dbReference>
<dbReference type="Pfam" id="PF07707">
    <property type="entry name" value="BACK"/>
    <property type="match status" value="1"/>
</dbReference>
<dbReference type="OrthoDB" id="191037at2759"/>